<feature type="compositionally biased region" description="Basic and acidic residues" evidence="1">
    <location>
        <begin position="179"/>
        <end position="190"/>
    </location>
</feature>
<protein>
    <recommendedName>
        <fullName evidence="4">ATP-dependent helicase</fullName>
    </recommendedName>
</protein>
<keyword evidence="3" id="KW-1185">Reference proteome</keyword>
<dbReference type="Proteomes" id="UP000744032">
    <property type="component" value="Unassembled WGS sequence"/>
</dbReference>
<feature type="region of interest" description="Disordered" evidence="1">
    <location>
        <begin position="171"/>
        <end position="248"/>
    </location>
</feature>
<comment type="caution">
    <text evidence="2">The sequence shown here is derived from an EMBL/GenBank/DDBJ whole genome shotgun (WGS) entry which is preliminary data.</text>
</comment>
<feature type="compositionally biased region" description="Acidic residues" evidence="1">
    <location>
        <begin position="198"/>
        <end position="236"/>
    </location>
</feature>
<gene>
    <name evidence="2" type="ORF">HF200_12390</name>
</gene>
<name>A0ABX1IJ67_STRGB</name>
<feature type="non-terminal residue" evidence="2">
    <location>
        <position position="289"/>
    </location>
</feature>
<proteinExistence type="predicted"/>
<evidence type="ECO:0000313" key="2">
    <source>
        <dbReference type="EMBL" id="NKQ25225.1"/>
    </source>
</evidence>
<accession>A0ABX1IJ67</accession>
<organism evidence="2 3">
    <name type="scientific">Streptomyces galbus</name>
    <dbReference type="NCBI Taxonomy" id="33898"/>
    <lineage>
        <taxon>Bacteria</taxon>
        <taxon>Bacillati</taxon>
        <taxon>Actinomycetota</taxon>
        <taxon>Actinomycetes</taxon>
        <taxon>Kitasatosporales</taxon>
        <taxon>Streptomycetaceae</taxon>
        <taxon>Streptomyces</taxon>
    </lineage>
</organism>
<evidence type="ECO:0008006" key="4">
    <source>
        <dbReference type="Google" id="ProtNLM"/>
    </source>
</evidence>
<evidence type="ECO:0000313" key="3">
    <source>
        <dbReference type="Proteomes" id="UP000744032"/>
    </source>
</evidence>
<evidence type="ECO:0000256" key="1">
    <source>
        <dbReference type="SAM" id="MobiDB-lite"/>
    </source>
</evidence>
<sequence>MPTVPVPATPTALPLAADSPHDAAHLARACAVFLPGDPARTGTVAFWSPDGAVERDGTADDHAAATGPALTALTVVRPTADGVRTVTAPAVLLPLRTALPLLARVRGAADAHPATAFWSTAALLALHFVARGLVLPGLSESDHDAWRIGPLGPDDTERIRQLAAAMPPEAHAVPLDAGHTGDGRTGDGRTGEGPAGDESVEDESAEDEAAGDESAEDEAAGDESAEDEAAGDEAADDGPVAHSPAPLRLPAPEALLRAFLDAVADTLPRSPAAHLVTGGPAYAALAPQH</sequence>
<reference evidence="2 3" key="1">
    <citation type="submission" date="2020-04" db="EMBL/GenBank/DDBJ databases">
        <title>Genome sequence of Streptomyces galbus strain I339.</title>
        <authorList>
            <person name="Silva E.A.N."/>
            <person name="Merces M."/>
            <person name="Castelo Branco A.P.O.T."/>
            <person name="Vasconcelos P.C."/>
            <person name="Costa N.P."/>
            <person name="Marinho G.C.S."/>
            <person name="Oliveira C.J.B."/>
            <person name="Araujo D."/>
            <person name="Rodrigues Junior V.S."/>
            <person name="Almeida R."/>
            <person name="Silva Filho U.R."/>
            <person name="Andrade A.S.A."/>
            <person name="Cibulski S.P."/>
        </authorList>
    </citation>
    <scope>NUCLEOTIDE SEQUENCE [LARGE SCALE GENOMIC DNA]</scope>
    <source>
        <strain evidence="2 3">I339</strain>
    </source>
</reference>
<dbReference type="EMBL" id="JAAXMD010000092">
    <property type="protein sequence ID" value="NKQ25225.1"/>
    <property type="molecule type" value="Genomic_DNA"/>
</dbReference>